<dbReference type="eggNOG" id="COG2984">
    <property type="taxonomic scope" value="Bacteria"/>
</dbReference>
<keyword evidence="10" id="KW-0812">Transmembrane</keyword>
<evidence type="ECO:0000256" key="6">
    <source>
        <dbReference type="ARBA" id="ARBA00022777"/>
    </source>
</evidence>
<dbReference type="Pfam" id="PF02518">
    <property type="entry name" value="HATPase_c"/>
    <property type="match status" value="1"/>
</dbReference>
<dbReference type="CDD" id="cd00130">
    <property type="entry name" value="PAS"/>
    <property type="match status" value="2"/>
</dbReference>
<dbReference type="InterPro" id="IPR000014">
    <property type="entry name" value="PAS"/>
</dbReference>
<dbReference type="GO" id="GO:0000155">
    <property type="term" value="F:phosphorelay sensor kinase activity"/>
    <property type="evidence" value="ECO:0007669"/>
    <property type="project" value="InterPro"/>
</dbReference>
<dbReference type="RefSeq" id="WP_015751227.1">
    <property type="nucleotide sequence ID" value="NC_013223.1"/>
</dbReference>
<dbReference type="SUPFAM" id="SSF52172">
    <property type="entry name" value="CheY-like"/>
    <property type="match status" value="1"/>
</dbReference>
<reference evidence="17" key="1">
    <citation type="submission" date="2009-09" db="EMBL/GenBank/DDBJ databases">
        <title>The complete chromosome of Desulfohalobium retbaense DSM 5692.</title>
        <authorList>
            <consortium name="US DOE Joint Genome Institute (JGI-PGF)"/>
            <person name="Lucas S."/>
            <person name="Copeland A."/>
            <person name="Lapidus A."/>
            <person name="Glavina del Rio T."/>
            <person name="Dalin E."/>
            <person name="Tice H."/>
            <person name="Bruce D."/>
            <person name="Goodwin L."/>
            <person name="Pitluck S."/>
            <person name="Kyrpides N."/>
            <person name="Mavromatis K."/>
            <person name="Ivanova N."/>
            <person name="Mikhailova N."/>
            <person name="Munk A.C."/>
            <person name="Brettin T."/>
            <person name="Detter J.C."/>
            <person name="Han C."/>
            <person name="Tapia R."/>
            <person name="Larimer F."/>
            <person name="Land M."/>
            <person name="Hauser L."/>
            <person name="Markowitz V."/>
            <person name="Cheng J.-F."/>
            <person name="Hugenholtz P."/>
            <person name="Woyke T."/>
            <person name="Wu D."/>
            <person name="Spring S."/>
            <person name="Klenk H.-P."/>
            <person name="Eisen J.A."/>
        </authorList>
    </citation>
    <scope>NUCLEOTIDE SEQUENCE [LARGE SCALE GENOMIC DNA]</scope>
    <source>
        <strain evidence="17">DSM 5692</strain>
    </source>
</reference>
<dbReference type="InterPro" id="IPR003594">
    <property type="entry name" value="HATPase_dom"/>
</dbReference>
<evidence type="ECO:0000259" key="15">
    <source>
        <dbReference type="PROSITE" id="PS50113"/>
    </source>
</evidence>
<dbReference type="SMART" id="SM00448">
    <property type="entry name" value="REC"/>
    <property type="match status" value="1"/>
</dbReference>
<evidence type="ECO:0000256" key="7">
    <source>
        <dbReference type="ARBA" id="ARBA00022840"/>
    </source>
</evidence>
<dbReference type="AlphaFoldDB" id="C8X0X2"/>
<evidence type="ECO:0000256" key="2">
    <source>
        <dbReference type="ARBA" id="ARBA00012438"/>
    </source>
</evidence>
<dbReference type="PROSITE" id="PS50112">
    <property type="entry name" value="PAS"/>
    <property type="match status" value="1"/>
</dbReference>
<evidence type="ECO:0000259" key="12">
    <source>
        <dbReference type="PROSITE" id="PS50109"/>
    </source>
</evidence>
<dbReference type="HOGENOM" id="CLU_000445_89_20_7"/>
<dbReference type="Gene3D" id="1.10.287.130">
    <property type="match status" value="1"/>
</dbReference>
<dbReference type="InterPro" id="IPR013656">
    <property type="entry name" value="PAS_4"/>
</dbReference>
<dbReference type="InterPro" id="IPR001610">
    <property type="entry name" value="PAC"/>
</dbReference>
<accession>C8X0X2</accession>
<feature type="domain" description="Response regulatory" evidence="13">
    <location>
        <begin position="896"/>
        <end position="1011"/>
    </location>
</feature>
<feature type="transmembrane region" description="Helical" evidence="10">
    <location>
        <begin position="353"/>
        <end position="376"/>
    </location>
</feature>
<evidence type="ECO:0000259" key="13">
    <source>
        <dbReference type="PROSITE" id="PS50110"/>
    </source>
</evidence>
<dbReference type="Pfam" id="PF13188">
    <property type="entry name" value="PAS_8"/>
    <property type="match status" value="1"/>
</dbReference>
<dbReference type="PROSITE" id="PS50113">
    <property type="entry name" value="PAC"/>
    <property type="match status" value="2"/>
</dbReference>
<dbReference type="PROSITE" id="PS50110">
    <property type="entry name" value="RESPONSE_REGULATORY"/>
    <property type="match status" value="1"/>
</dbReference>
<dbReference type="KEGG" id="drt:Dret_0777"/>
<dbReference type="CDD" id="cd00156">
    <property type="entry name" value="REC"/>
    <property type="match status" value="1"/>
</dbReference>
<dbReference type="Pfam" id="PF04392">
    <property type="entry name" value="ABC_sub_bind"/>
    <property type="match status" value="1"/>
</dbReference>
<evidence type="ECO:0000256" key="1">
    <source>
        <dbReference type="ARBA" id="ARBA00000085"/>
    </source>
</evidence>
<keyword evidence="17" id="KW-1185">Reference proteome</keyword>
<dbReference type="SUPFAM" id="SSF55874">
    <property type="entry name" value="ATPase domain of HSP90 chaperone/DNA topoisomerase II/histidine kinase"/>
    <property type="match status" value="1"/>
</dbReference>
<dbReference type="InterPro" id="IPR035965">
    <property type="entry name" value="PAS-like_dom_sf"/>
</dbReference>
<keyword evidence="4" id="KW-0808">Transferase</keyword>
<dbReference type="SMART" id="SM00387">
    <property type="entry name" value="HATPase_c"/>
    <property type="match status" value="1"/>
</dbReference>
<feature type="chain" id="PRO_5002992710" description="histidine kinase" evidence="11">
    <location>
        <begin position="30"/>
        <end position="1019"/>
    </location>
</feature>
<evidence type="ECO:0000256" key="5">
    <source>
        <dbReference type="ARBA" id="ARBA00022741"/>
    </source>
</evidence>
<dbReference type="NCBIfam" id="TIGR00229">
    <property type="entry name" value="sensory_box"/>
    <property type="match status" value="2"/>
</dbReference>
<name>C8X0X2_DESRD</name>
<dbReference type="Gene3D" id="3.40.50.2300">
    <property type="match status" value="3"/>
</dbReference>
<sequence length="1019" mass="115371">MTLHTFLSERLFSLILVLILGISAGSAVAPTPAAAKEKKNILYINSYHNGYSWSDRIQEGIKETIRESPYKIDLQIEYMDSKKYNYAYIKLMLYDIYSYKFDQKHFDAIIVSDNNAFTFIRQFHDDLFPGVPVIFCGINNLEKEQIQRRNLYTGLLENFDFQHNIELALRLHPQKDRVIVIGDQSVTGKAIRSQIQKAASNLSERVEFEYWSNYTLEKIISNVQDLPKDTFIYFIPIYKNISDQFYSAEELLSVINQNTNVPCYSGWEFLLGNGIIGGKLLSGYRHGEIAANMALQVLSGTSPNKISIIEKPQDKLLFDYNALKKFYIQKSQLPADSTVINEPDLFYELNQQVFWTIIISLILLSITLVLLVINIIQRKSVEQKIKDQLSFLQLLMDTIPIPIYFKNKDGTYENCNTSFEKWFSISRSQITGKSDDDLQGKGLVQLYQEVDDSILESAGVRTYEDSILSSNGEIHDVILHKATYKNAKGEIAGFVGVLFDITDRKKAEDNLRKAEEKYRSIFENSPLGIFRITPRGKLLDCNPALARMMGYETPSALMFETDEFPRALFADERQEREVRKMLQRGSGIVQFERQFRRRDGQNLTLNINVRIIRHSLGTIKHFEGFAEDVTQKVNLERQLLQSQKMEAIGTLAGGIAHDFNNILTSIINSIELASMDVDPDSMAGNDLERALKAAQRGSHLVKQILTFSRPSQDGFISTNLAHVLQEDLSLIKASLPRNIEIRENIQARHETTTADPTQIHQIVMNLCTNAFQALREHGGVLEVSLSEVALDQKEAKALHIASGNYLCLAVSDNGPGIDTDILNKIFDPFFTTKGKGEGTGLGLAVVHGIAKNHNGAVRVSSLPWEKTSFEILLPMQEHDDELDQPQTVPSIRGAERILFVEDDEDQIATIPRVLEQLGYQVQAESDVTKALDRFRETPDQFDVVITDFDMPEVNGLELAKEIKTIAPTTPVILVSGRETAIQALGQVDNICKLVRKPYNRLSLSQAIREAMTYLQRPHQ</sequence>
<dbReference type="STRING" id="485915.Dret_0777"/>
<protein>
    <recommendedName>
        <fullName evidence="2">histidine kinase</fullName>
        <ecNumber evidence="2">2.7.13.3</ecNumber>
    </recommendedName>
</protein>
<evidence type="ECO:0000259" key="14">
    <source>
        <dbReference type="PROSITE" id="PS50112"/>
    </source>
</evidence>
<dbReference type="InterPro" id="IPR005467">
    <property type="entry name" value="His_kinase_dom"/>
</dbReference>
<dbReference type="SMART" id="SM00388">
    <property type="entry name" value="HisKA"/>
    <property type="match status" value="1"/>
</dbReference>
<dbReference type="EC" id="2.7.13.3" evidence="2"/>
<evidence type="ECO:0000256" key="11">
    <source>
        <dbReference type="SAM" id="SignalP"/>
    </source>
</evidence>
<evidence type="ECO:0000313" key="16">
    <source>
        <dbReference type="EMBL" id="ACV68069.1"/>
    </source>
</evidence>
<gene>
    <name evidence="16" type="ordered locus">Dret_0777</name>
</gene>
<dbReference type="CDD" id="cd00082">
    <property type="entry name" value="HisKA"/>
    <property type="match status" value="1"/>
</dbReference>
<dbReference type="PROSITE" id="PS50109">
    <property type="entry name" value="HIS_KIN"/>
    <property type="match status" value="1"/>
</dbReference>
<feature type="signal peptide" evidence="11">
    <location>
        <begin position="1"/>
        <end position="29"/>
    </location>
</feature>
<dbReference type="OrthoDB" id="9813024at2"/>
<reference evidence="16 17" key="2">
    <citation type="journal article" date="2010" name="Stand. Genomic Sci.">
        <title>Complete genome sequence of Desulfohalobium retbaense type strain (HR(100)).</title>
        <authorList>
            <person name="Spring S."/>
            <person name="Nolan M."/>
            <person name="Lapidus A."/>
            <person name="Glavina Del Rio T."/>
            <person name="Copeland A."/>
            <person name="Tice H."/>
            <person name="Cheng J.F."/>
            <person name="Lucas S."/>
            <person name="Land M."/>
            <person name="Chen F."/>
            <person name="Bruce D."/>
            <person name="Goodwin L."/>
            <person name="Pitluck S."/>
            <person name="Ivanova N."/>
            <person name="Mavromatis K."/>
            <person name="Mikhailova N."/>
            <person name="Pati A."/>
            <person name="Chen A."/>
            <person name="Palaniappan K."/>
            <person name="Hauser L."/>
            <person name="Chang Y.J."/>
            <person name="Jeffries C.D."/>
            <person name="Munk C."/>
            <person name="Kiss H."/>
            <person name="Chain P."/>
            <person name="Han C."/>
            <person name="Brettin T."/>
            <person name="Detter J.C."/>
            <person name="Schuler E."/>
            <person name="Goker M."/>
            <person name="Rohde M."/>
            <person name="Bristow J."/>
            <person name="Eisen J.A."/>
            <person name="Markowitz V."/>
            <person name="Hugenholtz P."/>
            <person name="Kyrpides N.C."/>
            <person name="Klenk H.P."/>
        </authorList>
    </citation>
    <scope>NUCLEOTIDE SEQUENCE [LARGE SCALE GENOMIC DNA]</scope>
    <source>
        <strain evidence="16 17">DSM 5692</strain>
    </source>
</reference>
<dbReference type="eggNOG" id="COG0784">
    <property type="taxonomic scope" value="Bacteria"/>
</dbReference>
<dbReference type="PRINTS" id="PR00344">
    <property type="entry name" value="BCTRLSENSOR"/>
</dbReference>
<keyword evidence="8" id="KW-0902">Two-component regulatory system</keyword>
<dbReference type="Pfam" id="PF00512">
    <property type="entry name" value="HisKA"/>
    <property type="match status" value="1"/>
</dbReference>
<keyword evidence="5" id="KW-0547">Nucleotide-binding</keyword>
<keyword evidence="7" id="KW-0067">ATP-binding</keyword>
<dbReference type="InterPro" id="IPR000700">
    <property type="entry name" value="PAS-assoc_C"/>
</dbReference>
<keyword evidence="10" id="KW-1133">Transmembrane helix</keyword>
<dbReference type="Pfam" id="PF08448">
    <property type="entry name" value="PAS_4"/>
    <property type="match status" value="1"/>
</dbReference>
<evidence type="ECO:0000256" key="10">
    <source>
        <dbReference type="SAM" id="Phobius"/>
    </source>
</evidence>
<dbReference type="Proteomes" id="UP000001052">
    <property type="component" value="Chromosome"/>
</dbReference>
<dbReference type="SMART" id="SM00086">
    <property type="entry name" value="PAC"/>
    <property type="match status" value="2"/>
</dbReference>
<feature type="modified residue" description="4-aspartylphosphate" evidence="9">
    <location>
        <position position="947"/>
    </location>
</feature>
<feature type="domain" description="PAC" evidence="15">
    <location>
        <begin position="589"/>
        <end position="641"/>
    </location>
</feature>
<dbReference type="eggNOG" id="COG4191">
    <property type="taxonomic scope" value="Bacteria"/>
</dbReference>
<evidence type="ECO:0000313" key="17">
    <source>
        <dbReference type="Proteomes" id="UP000001052"/>
    </source>
</evidence>
<proteinExistence type="predicted"/>
<dbReference type="Pfam" id="PF00072">
    <property type="entry name" value="Response_reg"/>
    <property type="match status" value="1"/>
</dbReference>
<feature type="transmembrane region" description="Helical" evidence="10">
    <location>
        <begin position="388"/>
        <end position="405"/>
    </location>
</feature>
<dbReference type="EMBL" id="CP001734">
    <property type="protein sequence ID" value="ACV68069.1"/>
    <property type="molecule type" value="Genomic_DNA"/>
</dbReference>
<feature type="domain" description="PAC" evidence="15">
    <location>
        <begin position="461"/>
        <end position="513"/>
    </location>
</feature>
<evidence type="ECO:0000256" key="3">
    <source>
        <dbReference type="ARBA" id="ARBA00022553"/>
    </source>
</evidence>
<comment type="catalytic activity">
    <reaction evidence="1">
        <text>ATP + protein L-histidine = ADP + protein N-phospho-L-histidine.</text>
        <dbReference type="EC" id="2.7.13.3"/>
    </reaction>
</comment>
<dbReference type="InterPro" id="IPR001789">
    <property type="entry name" value="Sig_transdc_resp-reg_receiver"/>
</dbReference>
<evidence type="ECO:0000256" key="9">
    <source>
        <dbReference type="PROSITE-ProRule" id="PRU00169"/>
    </source>
</evidence>
<dbReference type="PANTHER" id="PTHR43065:SF46">
    <property type="entry name" value="C4-DICARBOXYLATE TRANSPORT SENSOR PROTEIN DCTB"/>
    <property type="match status" value="1"/>
</dbReference>
<dbReference type="InterPro" id="IPR007487">
    <property type="entry name" value="ABC_transpt-TYRBP-like"/>
</dbReference>
<dbReference type="InterPro" id="IPR036890">
    <property type="entry name" value="HATPase_C_sf"/>
</dbReference>
<dbReference type="PANTHER" id="PTHR43065">
    <property type="entry name" value="SENSOR HISTIDINE KINASE"/>
    <property type="match status" value="1"/>
</dbReference>
<feature type="domain" description="Histidine kinase" evidence="12">
    <location>
        <begin position="654"/>
        <end position="877"/>
    </location>
</feature>
<dbReference type="InterPro" id="IPR004358">
    <property type="entry name" value="Sig_transdc_His_kin-like_C"/>
</dbReference>
<dbReference type="Gene3D" id="3.30.450.20">
    <property type="entry name" value="PAS domain"/>
    <property type="match status" value="2"/>
</dbReference>
<dbReference type="GO" id="GO:0005524">
    <property type="term" value="F:ATP binding"/>
    <property type="evidence" value="ECO:0007669"/>
    <property type="project" value="UniProtKB-KW"/>
</dbReference>
<dbReference type="InterPro" id="IPR003661">
    <property type="entry name" value="HisK_dim/P_dom"/>
</dbReference>
<keyword evidence="6 16" id="KW-0418">Kinase</keyword>
<dbReference type="SUPFAM" id="SSF47384">
    <property type="entry name" value="Homodimeric domain of signal transducing histidine kinase"/>
    <property type="match status" value="1"/>
</dbReference>
<evidence type="ECO:0000256" key="8">
    <source>
        <dbReference type="ARBA" id="ARBA00023012"/>
    </source>
</evidence>
<evidence type="ECO:0000256" key="4">
    <source>
        <dbReference type="ARBA" id="ARBA00022679"/>
    </source>
</evidence>
<keyword evidence="10" id="KW-0472">Membrane</keyword>
<dbReference type="InterPro" id="IPR036097">
    <property type="entry name" value="HisK_dim/P_sf"/>
</dbReference>
<organism evidence="16 17">
    <name type="scientific">Desulfohalobium retbaense (strain ATCC 49708 / DSM 5692 / JCM 16813 / HR100)</name>
    <dbReference type="NCBI Taxonomy" id="485915"/>
    <lineage>
        <taxon>Bacteria</taxon>
        <taxon>Pseudomonadati</taxon>
        <taxon>Thermodesulfobacteriota</taxon>
        <taxon>Desulfovibrionia</taxon>
        <taxon>Desulfovibrionales</taxon>
        <taxon>Desulfohalobiaceae</taxon>
        <taxon>Desulfohalobium</taxon>
    </lineage>
</organism>
<keyword evidence="3 9" id="KW-0597">Phosphoprotein</keyword>
<dbReference type="InterPro" id="IPR011006">
    <property type="entry name" value="CheY-like_superfamily"/>
</dbReference>
<dbReference type="Gene3D" id="3.30.565.10">
    <property type="entry name" value="Histidine kinase-like ATPase, C-terminal domain"/>
    <property type="match status" value="1"/>
</dbReference>
<dbReference type="SMART" id="SM00091">
    <property type="entry name" value="PAS"/>
    <property type="match status" value="2"/>
</dbReference>
<dbReference type="SUPFAM" id="SSF55785">
    <property type="entry name" value="PYP-like sensor domain (PAS domain)"/>
    <property type="match status" value="2"/>
</dbReference>
<feature type="domain" description="PAS" evidence="14">
    <location>
        <begin position="514"/>
        <end position="557"/>
    </location>
</feature>
<keyword evidence="11" id="KW-0732">Signal</keyword>